<evidence type="ECO:0000256" key="1">
    <source>
        <dbReference type="SAM" id="MobiDB-lite"/>
    </source>
</evidence>
<keyword evidence="3" id="KW-1185">Reference proteome</keyword>
<sequence>MGRRRMLGACTPIPTWRAVWRAPGGVACVYQAPNRAAQAQQPSIGGNQEGPAPEGLHGPITPSDNPVADSQGSPIAGSSRFAQVQEVNSLATAAPSPSPRKRGKMASQDNQK</sequence>
<dbReference type="KEGG" id="pgr:PGTG_11995"/>
<name>E3KP14_PUCGT</name>
<organism evidence="2 3">
    <name type="scientific">Puccinia graminis f. sp. tritici (strain CRL 75-36-700-3 / race SCCL)</name>
    <name type="common">Black stem rust fungus</name>
    <dbReference type="NCBI Taxonomy" id="418459"/>
    <lineage>
        <taxon>Eukaryota</taxon>
        <taxon>Fungi</taxon>
        <taxon>Dikarya</taxon>
        <taxon>Basidiomycota</taxon>
        <taxon>Pucciniomycotina</taxon>
        <taxon>Pucciniomycetes</taxon>
        <taxon>Pucciniales</taxon>
        <taxon>Pucciniaceae</taxon>
        <taxon>Puccinia</taxon>
    </lineage>
</organism>
<feature type="region of interest" description="Disordered" evidence="1">
    <location>
        <begin position="35"/>
        <end position="112"/>
    </location>
</feature>
<dbReference type="InParanoid" id="E3KP14"/>
<dbReference type="EMBL" id="DS178298">
    <property type="protein sequence ID" value="EFP86039.2"/>
    <property type="molecule type" value="Genomic_DNA"/>
</dbReference>
<dbReference type="AlphaFoldDB" id="E3KP14"/>
<evidence type="ECO:0000313" key="2">
    <source>
        <dbReference type="EMBL" id="EFP86039.2"/>
    </source>
</evidence>
<protein>
    <submittedName>
        <fullName evidence="2">Uncharacterized protein</fullName>
    </submittedName>
</protein>
<evidence type="ECO:0000313" key="3">
    <source>
        <dbReference type="Proteomes" id="UP000008783"/>
    </source>
</evidence>
<reference key="1">
    <citation type="submission" date="2007-01" db="EMBL/GenBank/DDBJ databases">
        <title>The Genome Sequence of Puccinia graminis f. sp. tritici Strain CRL 75-36-700-3.</title>
        <authorList>
            <consortium name="The Broad Institute Genome Sequencing Platform"/>
            <person name="Birren B."/>
            <person name="Lander E."/>
            <person name="Galagan J."/>
            <person name="Nusbaum C."/>
            <person name="Devon K."/>
            <person name="Cuomo C."/>
            <person name="Jaffe D."/>
            <person name="Butler J."/>
            <person name="Alvarez P."/>
            <person name="Gnerre S."/>
            <person name="Grabherr M."/>
            <person name="Mauceli E."/>
            <person name="Brockman W."/>
            <person name="Young S."/>
            <person name="LaButti K."/>
            <person name="Sykes S."/>
            <person name="DeCaprio D."/>
            <person name="Crawford M."/>
            <person name="Koehrsen M."/>
            <person name="Engels R."/>
            <person name="Montgomery P."/>
            <person name="Pearson M."/>
            <person name="Howarth C."/>
            <person name="Larson L."/>
            <person name="White J."/>
            <person name="Zeng Q."/>
            <person name="Kodira C."/>
            <person name="Yandava C."/>
            <person name="Alvarado L."/>
            <person name="O'Leary S."/>
            <person name="Szabo L."/>
            <person name="Dean R."/>
            <person name="Schein J."/>
        </authorList>
    </citation>
    <scope>NUCLEOTIDE SEQUENCE</scope>
    <source>
        <strain>CRL 75-36-700-3</strain>
    </source>
</reference>
<gene>
    <name evidence="2" type="ORF">PGTG_11995</name>
</gene>
<dbReference type="GeneID" id="10540041"/>
<dbReference type="RefSeq" id="XP_003330458.2">
    <property type="nucleotide sequence ID" value="XM_003330410.2"/>
</dbReference>
<dbReference type="HOGENOM" id="CLU_2147091_0_0_1"/>
<dbReference type="VEuPathDB" id="FungiDB:PGTG_11995"/>
<reference evidence="3" key="2">
    <citation type="journal article" date="2011" name="Proc. Natl. Acad. Sci. U.S.A.">
        <title>Obligate biotrophy features unraveled by the genomic analysis of rust fungi.</title>
        <authorList>
            <person name="Duplessis S."/>
            <person name="Cuomo C.A."/>
            <person name="Lin Y.-C."/>
            <person name="Aerts A."/>
            <person name="Tisserant E."/>
            <person name="Veneault-Fourrey C."/>
            <person name="Joly D.L."/>
            <person name="Hacquard S."/>
            <person name="Amselem J."/>
            <person name="Cantarel B.L."/>
            <person name="Chiu R."/>
            <person name="Coutinho P.M."/>
            <person name="Feau N."/>
            <person name="Field M."/>
            <person name="Frey P."/>
            <person name="Gelhaye E."/>
            <person name="Goldberg J."/>
            <person name="Grabherr M.G."/>
            <person name="Kodira C.D."/>
            <person name="Kohler A."/>
            <person name="Kuees U."/>
            <person name="Lindquist E.A."/>
            <person name="Lucas S.M."/>
            <person name="Mago R."/>
            <person name="Mauceli E."/>
            <person name="Morin E."/>
            <person name="Murat C."/>
            <person name="Pangilinan J.L."/>
            <person name="Park R."/>
            <person name="Pearson M."/>
            <person name="Quesneville H."/>
            <person name="Rouhier N."/>
            <person name="Sakthikumar S."/>
            <person name="Salamov A.A."/>
            <person name="Schmutz J."/>
            <person name="Selles B."/>
            <person name="Shapiro H."/>
            <person name="Tanguay P."/>
            <person name="Tuskan G.A."/>
            <person name="Henrissat B."/>
            <person name="Van de Peer Y."/>
            <person name="Rouze P."/>
            <person name="Ellis J.G."/>
            <person name="Dodds P.N."/>
            <person name="Schein J.E."/>
            <person name="Zhong S."/>
            <person name="Hamelin R.C."/>
            <person name="Grigoriev I.V."/>
            <person name="Szabo L.J."/>
            <person name="Martin F."/>
        </authorList>
    </citation>
    <scope>NUCLEOTIDE SEQUENCE [LARGE SCALE GENOMIC DNA]</scope>
    <source>
        <strain evidence="3">CRL 75-36-700-3 / race SCCL</strain>
    </source>
</reference>
<accession>E3KP14</accession>
<feature type="compositionally biased region" description="Polar residues" evidence="1">
    <location>
        <begin position="62"/>
        <end position="73"/>
    </location>
</feature>
<dbReference type="Proteomes" id="UP000008783">
    <property type="component" value="Unassembled WGS sequence"/>
</dbReference>
<proteinExistence type="predicted"/>
<feature type="compositionally biased region" description="Polar residues" evidence="1">
    <location>
        <begin position="80"/>
        <end position="91"/>
    </location>
</feature>